<reference evidence="1 2" key="1">
    <citation type="journal article" date="2015" name="Genome Biol.">
        <title>Comparative genomics of Steinernema reveals deeply conserved gene regulatory networks.</title>
        <authorList>
            <person name="Dillman A.R."/>
            <person name="Macchietto M."/>
            <person name="Porter C.F."/>
            <person name="Rogers A."/>
            <person name="Williams B."/>
            <person name="Antoshechkin I."/>
            <person name="Lee M.M."/>
            <person name="Goodwin Z."/>
            <person name="Lu X."/>
            <person name="Lewis E.E."/>
            <person name="Goodrich-Blair H."/>
            <person name="Stock S.P."/>
            <person name="Adams B.J."/>
            <person name="Sternberg P.W."/>
            <person name="Mortazavi A."/>
        </authorList>
    </citation>
    <scope>NUCLEOTIDE SEQUENCE [LARGE SCALE GENOMIC DNA]</scope>
    <source>
        <strain evidence="1 2">ALL</strain>
    </source>
</reference>
<accession>A0A4U8UW75</accession>
<dbReference type="Proteomes" id="UP000298663">
    <property type="component" value="Chromosome X"/>
</dbReference>
<evidence type="ECO:0000313" key="1">
    <source>
        <dbReference type="EMBL" id="TMS37621.1"/>
    </source>
</evidence>
<proteinExistence type="predicted"/>
<gene>
    <name evidence="1" type="ORF">L596_004517</name>
</gene>
<keyword evidence="2" id="KW-1185">Reference proteome</keyword>
<dbReference type="EMBL" id="AZBU02000001">
    <property type="protein sequence ID" value="TMS37621.1"/>
    <property type="molecule type" value="Genomic_DNA"/>
</dbReference>
<evidence type="ECO:0000313" key="2">
    <source>
        <dbReference type="Proteomes" id="UP000298663"/>
    </source>
</evidence>
<dbReference type="EMBL" id="CM016762">
    <property type="protein sequence ID" value="TMS37621.1"/>
    <property type="molecule type" value="Genomic_DNA"/>
</dbReference>
<organism evidence="1 2">
    <name type="scientific">Steinernema carpocapsae</name>
    <name type="common">Entomopathogenic nematode</name>
    <dbReference type="NCBI Taxonomy" id="34508"/>
    <lineage>
        <taxon>Eukaryota</taxon>
        <taxon>Metazoa</taxon>
        <taxon>Ecdysozoa</taxon>
        <taxon>Nematoda</taxon>
        <taxon>Chromadorea</taxon>
        <taxon>Rhabditida</taxon>
        <taxon>Tylenchina</taxon>
        <taxon>Panagrolaimomorpha</taxon>
        <taxon>Strongyloidoidea</taxon>
        <taxon>Steinernematidae</taxon>
        <taxon>Steinernema</taxon>
    </lineage>
</organism>
<sequence>MSVLMCTNLCFPNLDQMKQQHKISEQIEDINNNDPKLCNEQKVDMQSAPKTCSPAAPQGYFVHVLLFSSLIPVNNNLSTF</sequence>
<comment type="caution">
    <text evidence="1">The sequence shown here is derived from an EMBL/GenBank/DDBJ whole genome shotgun (WGS) entry which is preliminary data.</text>
</comment>
<protein>
    <submittedName>
        <fullName evidence="1">Uncharacterized protein</fullName>
    </submittedName>
</protein>
<reference evidence="1 2" key="2">
    <citation type="journal article" date="2019" name="G3 (Bethesda)">
        <title>Hybrid Assembly of the Genome of the Entomopathogenic Nematode Steinernema carpocapsae Identifies the X-Chromosome.</title>
        <authorList>
            <person name="Serra L."/>
            <person name="Macchietto M."/>
            <person name="Macias-Munoz A."/>
            <person name="McGill C.J."/>
            <person name="Rodriguez I.M."/>
            <person name="Rodriguez B."/>
            <person name="Murad R."/>
            <person name="Mortazavi A."/>
        </authorList>
    </citation>
    <scope>NUCLEOTIDE SEQUENCE [LARGE SCALE GENOMIC DNA]</scope>
    <source>
        <strain evidence="1 2">ALL</strain>
    </source>
</reference>
<dbReference type="AlphaFoldDB" id="A0A4U8UW75"/>
<name>A0A4U8UW75_STECR</name>